<name>A0A6G3XJM1_9ACTN</name>
<gene>
    <name evidence="1" type="ORF">G3M58_66440</name>
</gene>
<reference evidence="1" key="1">
    <citation type="submission" date="2020-01" db="EMBL/GenBank/DDBJ databases">
        <title>Insect and environment-associated Actinomycetes.</title>
        <authorList>
            <person name="Currrie C."/>
            <person name="Chevrette M."/>
            <person name="Carlson C."/>
            <person name="Stubbendieck R."/>
            <person name="Wendt-Pienkowski E."/>
        </authorList>
    </citation>
    <scope>NUCLEOTIDE SEQUENCE</scope>
    <source>
        <strain evidence="1">SID7499</strain>
    </source>
</reference>
<feature type="non-terminal residue" evidence="1">
    <location>
        <position position="1"/>
    </location>
</feature>
<dbReference type="AlphaFoldDB" id="A0A6G3XJM1"/>
<sequence>FERTLDGLVRLSRTHREELTEALRETLAGVYFVEHGLGPYMVDPRSISTSHGTSVVVASLLGLVSDRDRVAWRAKT</sequence>
<organism evidence="1">
    <name type="scientific">Streptomyces sp. SID7499</name>
    <dbReference type="NCBI Taxonomy" id="2706086"/>
    <lineage>
        <taxon>Bacteria</taxon>
        <taxon>Bacillati</taxon>
        <taxon>Actinomycetota</taxon>
        <taxon>Actinomycetes</taxon>
        <taxon>Kitasatosporales</taxon>
        <taxon>Streptomycetaceae</taxon>
        <taxon>Streptomyces</taxon>
    </lineage>
</organism>
<proteinExistence type="predicted"/>
<evidence type="ECO:0000313" key="1">
    <source>
        <dbReference type="EMBL" id="NEE17792.1"/>
    </source>
</evidence>
<dbReference type="EMBL" id="JAAGMN010006949">
    <property type="protein sequence ID" value="NEE17792.1"/>
    <property type="molecule type" value="Genomic_DNA"/>
</dbReference>
<feature type="non-terminal residue" evidence="1">
    <location>
        <position position="76"/>
    </location>
</feature>
<accession>A0A6G3XJM1</accession>
<comment type="caution">
    <text evidence="1">The sequence shown here is derived from an EMBL/GenBank/DDBJ whole genome shotgun (WGS) entry which is preliminary data.</text>
</comment>
<protein>
    <submittedName>
        <fullName evidence="1">Uncharacterized protein</fullName>
    </submittedName>
</protein>